<protein>
    <submittedName>
        <fullName evidence="1">Uncharacterized protein</fullName>
    </submittedName>
</protein>
<proteinExistence type="predicted"/>
<dbReference type="EMBL" id="FWXV01000008">
    <property type="protein sequence ID" value="SMD22647.1"/>
    <property type="molecule type" value="Genomic_DNA"/>
</dbReference>
<evidence type="ECO:0000313" key="1">
    <source>
        <dbReference type="EMBL" id="SMD22647.1"/>
    </source>
</evidence>
<keyword evidence="2" id="KW-1185">Reference proteome</keyword>
<evidence type="ECO:0000313" key="2">
    <source>
        <dbReference type="Proteomes" id="UP000192674"/>
    </source>
</evidence>
<name>A0A1Y5XZQ9_KIBAR</name>
<reference evidence="1 2" key="1">
    <citation type="submission" date="2017-04" db="EMBL/GenBank/DDBJ databases">
        <authorList>
            <person name="Afonso C.L."/>
            <person name="Miller P.J."/>
            <person name="Scott M.A."/>
            <person name="Spackman E."/>
            <person name="Goraichik I."/>
            <person name="Dimitrov K.M."/>
            <person name="Suarez D.L."/>
            <person name="Swayne D.E."/>
        </authorList>
    </citation>
    <scope>NUCLEOTIDE SEQUENCE [LARGE SCALE GENOMIC DNA]</scope>
    <source>
        <strain evidence="1 2">DSM 43828</strain>
    </source>
</reference>
<organism evidence="1 2">
    <name type="scientific">Kibdelosporangium aridum</name>
    <dbReference type="NCBI Taxonomy" id="2030"/>
    <lineage>
        <taxon>Bacteria</taxon>
        <taxon>Bacillati</taxon>
        <taxon>Actinomycetota</taxon>
        <taxon>Actinomycetes</taxon>
        <taxon>Pseudonocardiales</taxon>
        <taxon>Pseudonocardiaceae</taxon>
        <taxon>Kibdelosporangium</taxon>
    </lineage>
</organism>
<sequence length="44" mass="4895">MLSATRLYFGPPGVYWTGPQLVPDLVFGASGLSIWLPIHYKLTM</sequence>
<dbReference type="Proteomes" id="UP000192674">
    <property type="component" value="Unassembled WGS sequence"/>
</dbReference>
<dbReference type="AlphaFoldDB" id="A0A1Y5XZQ9"/>
<accession>A0A1Y5XZQ9</accession>
<gene>
    <name evidence="1" type="ORF">SAMN05661093_07552</name>
</gene>